<evidence type="ECO:0000256" key="3">
    <source>
        <dbReference type="SAM" id="SignalP"/>
    </source>
</evidence>
<dbReference type="Gene3D" id="3.40.50.720">
    <property type="entry name" value="NAD(P)-binding Rossmann-like Domain"/>
    <property type="match status" value="1"/>
</dbReference>
<feature type="chain" id="PRO_5045838478" evidence="3">
    <location>
        <begin position="23"/>
        <end position="143"/>
    </location>
</feature>
<dbReference type="InterPro" id="IPR036291">
    <property type="entry name" value="NAD(P)-bd_dom_sf"/>
</dbReference>
<accession>A0ABS9WK10</accession>
<name>A0ABS9WK10_9ACTN</name>
<dbReference type="PROSITE" id="PS51201">
    <property type="entry name" value="RCK_N"/>
    <property type="match status" value="1"/>
</dbReference>
<keyword evidence="1" id="KW-0406">Ion transport</keyword>
<dbReference type="InterPro" id="IPR006036">
    <property type="entry name" value="K_uptake_TrkA"/>
</dbReference>
<dbReference type="InterPro" id="IPR050721">
    <property type="entry name" value="Trk_Ktr_HKT_K-transport"/>
</dbReference>
<dbReference type="Proteomes" id="UP001430755">
    <property type="component" value="Unassembled WGS sequence"/>
</dbReference>
<dbReference type="PRINTS" id="PR00335">
    <property type="entry name" value="KUPTAKETRKA"/>
</dbReference>
<feature type="signal peptide" evidence="3">
    <location>
        <begin position="1"/>
        <end position="22"/>
    </location>
</feature>
<dbReference type="RefSeq" id="WP_242166142.1">
    <property type="nucleotide sequence ID" value="NZ_JAJMLW010000003.1"/>
</dbReference>
<gene>
    <name evidence="5" type="ORF">LPT13_09945</name>
</gene>
<evidence type="ECO:0000313" key="5">
    <source>
        <dbReference type="EMBL" id="MCI2242671.1"/>
    </source>
</evidence>
<reference evidence="5" key="1">
    <citation type="submission" date="2021-11" db="EMBL/GenBank/DDBJ databases">
        <title>A Novel Adlercreutzia Species, isolated from a Allomyrina dichotoma larva feces.</title>
        <authorList>
            <person name="Suh M.K."/>
        </authorList>
    </citation>
    <scope>NUCLEOTIDE SEQUENCE</scope>
    <source>
        <strain evidence="5">JBNU-10</strain>
    </source>
</reference>
<keyword evidence="2" id="KW-0630">Potassium</keyword>
<evidence type="ECO:0000256" key="2">
    <source>
        <dbReference type="ARBA" id="ARBA00022958"/>
    </source>
</evidence>
<proteinExistence type="predicted"/>
<keyword evidence="3" id="KW-0732">Signal</keyword>
<evidence type="ECO:0000313" key="6">
    <source>
        <dbReference type="Proteomes" id="UP001430755"/>
    </source>
</evidence>
<evidence type="ECO:0000256" key="1">
    <source>
        <dbReference type="ARBA" id="ARBA00022538"/>
    </source>
</evidence>
<keyword evidence="1" id="KW-0813">Transport</keyword>
<keyword evidence="6" id="KW-1185">Reference proteome</keyword>
<keyword evidence="1" id="KW-0633">Potassium transport</keyword>
<evidence type="ECO:0000259" key="4">
    <source>
        <dbReference type="PROSITE" id="PS51201"/>
    </source>
</evidence>
<dbReference type="EMBL" id="JAJMLW010000003">
    <property type="protein sequence ID" value="MCI2242671.1"/>
    <property type="molecule type" value="Genomic_DNA"/>
</dbReference>
<feature type="domain" description="RCK N-terminal" evidence="4">
    <location>
        <begin position="4"/>
        <end position="122"/>
    </location>
</feature>
<organism evidence="5 6">
    <name type="scientific">Adlercreutzia faecimuris</name>
    <dbReference type="NCBI Taxonomy" id="2897341"/>
    <lineage>
        <taxon>Bacteria</taxon>
        <taxon>Bacillati</taxon>
        <taxon>Actinomycetota</taxon>
        <taxon>Coriobacteriia</taxon>
        <taxon>Eggerthellales</taxon>
        <taxon>Eggerthellaceae</taxon>
        <taxon>Adlercreutzia</taxon>
    </lineage>
</organism>
<protein>
    <submittedName>
        <fullName evidence="5">NAD-binding protein</fullName>
    </submittedName>
</protein>
<dbReference type="PANTHER" id="PTHR43833">
    <property type="entry name" value="POTASSIUM CHANNEL PROTEIN 2-RELATED-RELATED"/>
    <property type="match status" value="1"/>
</dbReference>
<comment type="caution">
    <text evidence="5">The sequence shown here is derived from an EMBL/GenBank/DDBJ whole genome shotgun (WGS) entry which is preliminary data.</text>
</comment>
<dbReference type="Pfam" id="PF02254">
    <property type="entry name" value="TrkA_N"/>
    <property type="match status" value="1"/>
</dbReference>
<dbReference type="InterPro" id="IPR003148">
    <property type="entry name" value="RCK_N"/>
</dbReference>
<dbReference type="SUPFAM" id="SSF51735">
    <property type="entry name" value="NAD(P)-binding Rossmann-fold domains"/>
    <property type="match status" value="1"/>
</dbReference>
<sequence length="143" mass="14954">MARRARIIVVGCSTFGAGVALALSAGGGDVIAVDMQEDALDELGPDFDGETFTGDGRSAQALEECGVREATHLVAATGDDATNLLIAELASEVFGVRHVLPLVEDEALVQILEDRGISPICPHRVCEEEFFSLTGLARGGEGR</sequence>